<name>I2FRG9_USTHO</name>
<proteinExistence type="predicted"/>
<evidence type="ECO:0008006" key="3">
    <source>
        <dbReference type="Google" id="ProtNLM"/>
    </source>
</evidence>
<dbReference type="Proteomes" id="UP000006174">
    <property type="component" value="Unassembled WGS sequence"/>
</dbReference>
<keyword evidence="2" id="KW-1185">Reference proteome</keyword>
<comment type="caution">
    <text evidence="1">The sequence shown here is derived from an EMBL/GenBank/DDBJ whole genome shotgun (WGS) entry which is preliminary data.</text>
</comment>
<dbReference type="OrthoDB" id="3344688at2759"/>
<dbReference type="HOGENOM" id="CLU_154782_0_0_1"/>
<evidence type="ECO:0000313" key="2">
    <source>
        <dbReference type="Proteomes" id="UP000006174"/>
    </source>
</evidence>
<gene>
    <name evidence="1" type="ORF">UHOR_07487</name>
</gene>
<sequence length="120" mass="13868">MLIAAPQRSQVDAIKQVIVKKWKIEDNGSVKEFLNVKITCDQENQTIYLDQKAYIKEVVDKWIQPNKKTWTPMTATPTKASADTKVQEDLQWKYPMLVGKLLWVSNTIWPNICYAVNTLV</sequence>
<dbReference type="EMBL" id="CAGI01000145">
    <property type="protein sequence ID" value="CCF49512.1"/>
    <property type="molecule type" value="Genomic_DNA"/>
</dbReference>
<dbReference type="AlphaFoldDB" id="I2FRG9"/>
<protein>
    <recommendedName>
        <fullName evidence="3">Reverse transcriptase Ty1/copia-type domain-containing protein</fullName>
    </recommendedName>
</protein>
<reference evidence="1 2" key="1">
    <citation type="journal article" date="2012" name="Plant Cell">
        <title>Genome comparison of barley and maize smut fungi reveals targeted loss of RNA silencing components and species-specific presence of transposable elements.</title>
        <authorList>
            <person name="Laurie J.D."/>
            <person name="Ali S."/>
            <person name="Linning R."/>
            <person name="Mannhaupt G."/>
            <person name="Wong P."/>
            <person name="Gueldener U."/>
            <person name="Muensterkoetter M."/>
            <person name="Moore R."/>
            <person name="Kahmann R."/>
            <person name="Bakkeren G."/>
            <person name="Schirawski J."/>
        </authorList>
    </citation>
    <scope>NUCLEOTIDE SEQUENCE [LARGE SCALE GENOMIC DNA]</scope>
    <source>
        <strain evidence="2">Uh4875-4</strain>
    </source>
</reference>
<evidence type="ECO:0000313" key="1">
    <source>
        <dbReference type="EMBL" id="CCF49512.1"/>
    </source>
</evidence>
<accession>I2FRG9</accession>
<organism evidence="1 2">
    <name type="scientific">Ustilago hordei</name>
    <name type="common">Barley covered smut fungus</name>
    <dbReference type="NCBI Taxonomy" id="120017"/>
    <lineage>
        <taxon>Eukaryota</taxon>
        <taxon>Fungi</taxon>
        <taxon>Dikarya</taxon>
        <taxon>Basidiomycota</taxon>
        <taxon>Ustilaginomycotina</taxon>
        <taxon>Ustilaginomycetes</taxon>
        <taxon>Ustilaginales</taxon>
        <taxon>Ustilaginaceae</taxon>
        <taxon>Ustilago</taxon>
    </lineage>
</organism>